<sequence>MDSTSQHPWHALLLTPLTPEQTAKALADDDPQWEHIDSQMVKVGSLTHSSLNI</sequence>
<reference evidence="1" key="1">
    <citation type="submission" date="2019-05" db="EMBL/GenBank/DDBJ databases">
        <authorList>
            <consortium name="Pathogen Informatics"/>
        </authorList>
    </citation>
    <scope>NUCLEOTIDE SEQUENCE [LARGE SCALE GENOMIC DNA]</scope>
    <source>
        <strain evidence="1">NCTC12965</strain>
    </source>
</reference>
<gene>
    <name evidence="1" type="ORF">NCTC12965_03838</name>
</gene>
<dbReference type="EMBL" id="CABEEZ010000081">
    <property type="protein sequence ID" value="VTR35773.1"/>
    <property type="molecule type" value="Genomic_DNA"/>
</dbReference>
<organism evidence="1">
    <name type="scientific">Serratia fonticola</name>
    <dbReference type="NCBI Taxonomy" id="47917"/>
    <lineage>
        <taxon>Bacteria</taxon>
        <taxon>Pseudomonadati</taxon>
        <taxon>Pseudomonadota</taxon>
        <taxon>Gammaproteobacteria</taxon>
        <taxon>Enterobacterales</taxon>
        <taxon>Yersiniaceae</taxon>
        <taxon>Serratia</taxon>
    </lineage>
</organism>
<protein>
    <submittedName>
        <fullName evidence="1">Type VI secretion-associated protein, VC_A0119 family</fullName>
    </submittedName>
</protein>
<evidence type="ECO:0000313" key="1">
    <source>
        <dbReference type="EMBL" id="VTR35773.1"/>
    </source>
</evidence>
<proteinExistence type="predicted"/>
<accession>A0A4U9URN2</accession>
<dbReference type="AlphaFoldDB" id="A0A4U9URN2"/>
<name>A0A4U9URN2_SERFO</name>